<evidence type="ECO:0008006" key="3">
    <source>
        <dbReference type="Google" id="ProtNLM"/>
    </source>
</evidence>
<dbReference type="EMBL" id="AEDD01000011">
    <property type="protein sequence ID" value="EFM09254.1"/>
    <property type="molecule type" value="Genomic_DNA"/>
</dbReference>
<dbReference type="OrthoDB" id="2706506at2"/>
<dbReference type="RefSeq" id="WP_006039777.1">
    <property type="nucleotide sequence ID" value="NZ_AEDD01000011.1"/>
</dbReference>
<dbReference type="AlphaFoldDB" id="E0IDQ0"/>
<reference evidence="1 2" key="1">
    <citation type="submission" date="2010-07" db="EMBL/GenBank/DDBJ databases">
        <title>The draft genome of Paenibacillus curdlanolyticus YK9.</title>
        <authorList>
            <consortium name="US DOE Joint Genome Institute (JGI-PGF)"/>
            <person name="Lucas S."/>
            <person name="Copeland A."/>
            <person name="Lapidus A."/>
            <person name="Cheng J.-F."/>
            <person name="Bruce D."/>
            <person name="Goodwin L."/>
            <person name="Pitluck S."/>
            <person name="Land M.L."/>
            <person name="Hauser L."/>
            <person name="Chang Y.-J."/>
            <person name="Jeffries C."/>
            <person name="Anderson I.J."/>
            <person name="Johnson E."/>
            <person name="Loganathan U."/>
            <person name="Mulhopadhyay B."/>
            <person name="Kyrpides N."/>
            <person name="Woyke T.J."/>
        </authorList>
    </citation>
    <scope>NUCLEOTIDE SEQUENCE [LARGE SCALE GENOMIC DNA]</scope>
    <source>
        <strain evidence="1 2">YK9</strain>
    </source>
</reference>
<evidence type="ECO:0000313" key="1">
    <source>
        <dbReference type="EMBL" id="EFM09254.1"/>
    </source>
</evidence>
<accession>E0IDQ0</accession>
<evidence type="ECO:0000313" key="2">
    <source>
        <dbReference type="Proteomes" id="UP000005387"/>
    </source>
</evidence>
<name>E0IDQ0_9BACL</name>
<organism evidence="1 2">
    <name type="scientific">Paenibacillus curdlanolyticus YK9</name>
    <dbReference type="NCBI Taxonomy" id="717606"/>
    <lineage>
        <taxon>Bacteria</taxon>
        <taxon>Bacillati</taxon>
        <taxon>Bacillota</taxon>
        <taxon>Bacilli</taxon>
        <taxon>Bacillales</taxon>
        <taxon>Paenibacillaceae</taxon>
        <taxon>Paenibacillus</taxon>
    </lineage>
</organism>
<dbReference type="Proteomes" id="UP000005387">
    <property type="component" value="Unassembled WGS sequence"/>
</dbReference>
<protein>
    <recommendedName>
        <fullName evidence="3">Hydrolase</fullName>
    </recommendedName>
</protein>
<proteinExistence type="predicted"/>
<sequence length="115" mass="13032">MPHIDLADDSEAGERKLYYVSVAAGQVLDDPEAAAYELVINANREEVNRLKTLFNDYSSMDEAQAFHFVRNPYETTSDAELNGGTDEIIVQIYRLLRELGTEETKRFLTSNRLGD</sequence>
<keyword evidence="2" id="KW-1185">Reference proteome</keyword>
<gene>
    <name evidence="1" type="ORF">PaecuDRAFT_3791</name>
</gene>